<feature type="signal peptide" evidence="1">
    <location>
        <begin position="1"/>
        <end position="28"/>
    </location>
</feature>
<organism evidence="2 3">
    <name type="scientific">Klebsiella pneumoniae</name>
    <dbReference type="NCBI Taxonomy" id="573"/>
    <lineage>
        <taxon>Bacteria</taxon>
        <taxon>Pseudomonadati</taxon>
        <taxon>Pseudomonadota</taxon>
        <taxon>Gammaproteobacteria</taxon>
        <taxon>Enterobacterales</taxon>
        <taxon>Enterobacteriaceae</taxon>
        <taxon>Klebsiella/Raoultella group</taxon>
        <taxon>Klebsiella</taxon>
        <taxon>Klebsiella pneumoniae complex</taxon>
    </lineage>
</organism>
<proteinExistence type="predicted"/>
<protein>
    <submittedName>
        <fullName evidence="2">Type-F conjugative transfer system pilin assembly thiol-disulfide isomerase TrbB</fullName>
    </submittedName>
</protein>
<dbReference type="Proteomes" id="UP000283322">
    <property type="component" value="Unassembled WGS sequence"/>
</dbReference>
<gene>
    <name evidence="2" type="ORF">BL124_00023560</name>
</gene>
<keyword evidence="1" id="KW-0732">Signal</keyword>
<dbReference type="GO" id="GO:0016853">
    <property type="term" value="F:isomerase activity"/>
    <property type="evidence" value="ECO:0007669"/>
    <property type="project" value="UniProtKB-KW"/>
</dbReference>
<dbReference type="EMBL" id="MPYG04000176">
    <property type="protein sequence ID" value="ROG90517.1"/>
    <property type="molecule type" value="Genomic_DNA"/>
</dbReference>
<comment type="caution">
    <text evidence="2">The sequence shown here is derived from an EMBL/GenBank/DDBJ whole genome shotgun (WGS) entry which is preliminary data.</text>
</comment>
<evidence type="ECO:0000313" key="3">
    <source>
        <dbReference type="Proteomes" id="UP000283322"/>
    </source>
</evidence>
<feature type="non-terminal residue" evidence="2">
    <location>
        <position position="40"/>
    </location>
</feature>
<evidence type="ECO:0000313" key="2">
    <source>
        <dbReference type="EMBL" id="ROG90517.1"/>
    </source>
</evidence>
<dbReference type="AlphaFoldDB" id="A0A422TW43"/>
<evidence type="ECO:0000256" key="1">
    <source>
        <dbReference type="SAM" id="SignalP"/>
    </source>
</evidence>
<sequence>MKNSLKNLAKTPLAALALSLALAGMAHAGTLDEVKSLWDP</sequence>
<accession>A0A422TW43</accession>
<feature type="chain" id="PRO_5030092093" evidence="1">
    <location>
        <begin position="29"/>
        <end position="40"/>
    </location>
</feature>
<name>A0A422TW43_KLEPN</name>
<reference evidence="2 3" key="1">
    <citation type="submission" date="2018-10" db="EMBL/GenBank/DDBJ databases">
        <authorList>
            <person name="Vanduin D."/>
            <person name="Fouts D."/>
            <person name="Wright M."/>
            <person name="Sutton G."/>
            <person name="Nguyen K."/>
            <person name="Kreiswirth B."/>
            <person name="Chen L."/>
            <person name="Rojas L."/>
            <person name="Hujer A."/>
            <person name="Hujer K."/>
            <person name="Bonomo R."/>
            <person name="Adams M."/>
        </authorList>
    </citation>
    <scope>NUCLEOTIDE SEQUENCE [LARGE SCALE GENOMIC DNA]</scope>
    <source>
        <strain evidence="2 3">CRK0165</strain>
    </source>
</reference>
<keyword evidence="2" id="KW-0413">Isomerase</keyword>